<sequence>MDEGIDIDAAGVATALERICALESRLRQAIQATHPLSSSFDKDFVAADREREALLLVREQLELLEDKLREYRCLDAQQADDRTMVLSQLDSLRRELVTAAHDSFSRIIFGKDVIKEVISFADIGPSEQDKENDKADAPPTPTQIAVHNPAAHAPSTASFKSTPSRSPPSTMPASSIRSERGPLEVRLPTNISIEGMPRLSHTSSPRAASSPMHNGRQALHADSPHQFSRSLHPDSPRPPFRANSQPGSPPANRFRSSRQPESPRPFRRGAREEADRIIYAANRARHPSRERSPQLEPGRVRDEELYSTTNGSSQYHYDPEYGGKINLRRMQPQAPQPHYYHSPASHYQAHQERPRNRSLFPEENAEDRSDDGASVVSSRSRVQPPKHSPPRQIVRLHHAASIGRARSHDWEPSRSTTRRNRRRPLRRAAGSLLATCGVIITAGAATAAIIAGFSMLGRMARSGGAAPKKTQRHTRRLPSPDAAPPGSLFASPKQRDLRGAAPASTPQPEVKESPPSPPHVGPMFPSVPAPPEVLQGRG</sequence>
<proteinExistence type="predicted"/>
<feature type="region of interest" description="Disordered" evidence="2">
    <location>
        <begin position="334"/>
        <end position="424"/>
    </location>
</feature>
<keyword evidence="5" id="KW-1185">Reference proteome</keyword>
<evidence type="ECO:0000313" key="4">
    <source>
        <dbReference type="EMBL" id="KAK9863855.1"/>
    </source>
</evidence>
<gene>
    <name evidence="4" type="ORF">WJX84_010823</name>
</gene>
<accession>A0AAW1T5C3</accession>
<dbReference type="EMBL" id="JALJOV010000422">
    <property type="protein sequence ID" value="KAK9863855.1"/>
    <property type="molecule type" value="Genomic_DNA"/>
</dbReference>
<dbReference type="Proteomes" id="UP001485043">
    <property type="component" value="Unassembled WGS sequence"/>
</dbReference>
<organism evidence="4 5">
    <name type="scientific">Apatococcus fuscideae</name>
    <dbReference type="NCBI Taxonomy" id="2026836"/>
    <lineage>
        <taxon>Eukaryota</taxon>
        <taxon>Viridiplantae</taxon>
        <taxon>Chlorophyta</taxon>
        <taxon>core chlorophytes</taxon>
        <taxon>Trebouxiophyceae</taxon>
        <taxon>Chlorellales</taxon>
        <taxon>Chlorellaceae</taxon>
        <taxon>Apatococcus</taxon>
    </lineage>
</organism>
<feature type="compositionally biased region" description="Basic and acidic residues" evidence="2">
    <location>
        <begin position="287"/>
        <end position="301"/>
    </location>
</feature>
<dbReference type="AlphaFoldDB" id="A0AAW1T5C3"/>
<keyword evidence="1" id="KW-0175">Coiled coil</keyword>
<keyword evidence="3" id="KW-1133">Transmembrane helix</keyword>
<evidence type="ECO:0000256" key="2">
    <source>
        <dbReference type="SAM" id="MobiDB-lite"/>
    </source>
</evidence>
<name>A0AAW1T5C3_9CHLO</name>
<feature type="compositionally biased region" description="Pro residues" evidence="2">
    <location>
        <begin position="514"/>
        <end position="531"/>
    </location>
</feature>
<evidence type="ECO:0000256" key="1">
    <source>
        <dbReference type="SAM" id="Coils"/>
    </source>
</evidence>
<keyword evidence="3" id="KW-0812">Transmembrane</keyword>
<feature type="transmembrane region" description="Helical" evidence="3">
    <location>
        <begin position="428"/>
        <end position="453"/>
    </location>
</feature>
<keyword evidence="3" id="KW-0472">Membrane</keyword>
<feature type="coiled-coil region" evidence="1">
    <location>
        <begin position="47"/>
        <end position="74"/>
    </location>
</feature>
<reference evidence="4 5" key="1">
    <citation type="journal article" date="2024" name="Nat. Commun.">
        <title>Phylogenomics reveals the evolutionary origins of lichenization in chlorophyte algae.</title>
        <authorList>
            <person name="Puginier C."/>
            <person name="Libourel C."/>
            <person name="Otte J."/>
            <person name="Skaloud P."/>
            <person name="Haon M."/>
            <person name="Grisel S."/>
            <person name="Petersen M."/>
            <person name="Berrin J.G."/>
            <person name="Delaux P.M."/>
            <person name="Dal Grande F."/>
            <person name="Keller J."/>
        </authorList>
    </citation>
    <scope>NUCLEOTIDE SEQUENCE [LARGE SCALE GENOMIC DNA]</scope>
    <source>
        <strain evidence="4 5">SAG 2523</strain>
    </source>
</reference>
<feature type="compositionally biased region" description="Basic and acidic residues" evidence="2">
    <location>
        <begin position="127"/>
        <end position="136"/>
    </location>
</feature>
<evidence type="ECO:0000313" key="5">
    <source>
        <dbReference type="Proteomes" id="UP001485043"/>
    </source>
</evidence>
<comment type="caution">
    <text evidence="4">The sequence shown here is derived from an EMBL/GenBank/DDBJ whole genome shotgun (WGS) entry which is preliminary data.</text>
</comment>
<feature type="compositionally biased region" description="Low complexity" evidence="2">
    <location>
        <begin position="372"/>
        <end position="382"/>
    </location>
</feature>
<evidence type="ECO:0000256" key="3">
    <source>
        <dbReference type="SAM" id="Phobius"/>
    </source>
</evidence>
<protein>
    <submittedName>
        <fullName evidence="4">Uncharacterized protein</fullName>
    </submittedName>
</protein>
<feature type="region of interest" description="Disordered" evidence="2">
    <location>
        <begin position="124"/>
        <end position="301"/>
    </location>
</feature>
<feature type="region of interest" description="Disordered" evidence="2">
    <location>
        <begin position="461"/>
        <end position="538"/>
    </location>
</feature>